<gene>
    <name evidence="2" type="ORF">BWI95_08040</name>
</gene>
<dbReference type="GO" id="GO:0005524">
    <property type="term" value="F:ATP binding"/>
    <property type="evidence" value="ECO:0007669"/>
    <property type="project" value="InterPro"/>
</dbReference>
<evidence type="ECO:0000313" key="3">
    <source>
        <dbReference type="Proteomes" id="UP000187148"/>
    </source>
</evidence>
<dbReference type="InterPro" id="IPR003959">
    <property type="entry name" value="ATPase_AAA_core"/>
</dbReference>
<feature type="domain" description="ATPase AAA-type core" evidence="1">
    <location>
        <begin position="220"/>
        <end position="303"/>
    </location>
</feature>
<organism evidence="2 3">
    <name type="scientific">Kosakonia cowanii JCM 10956 = DSM 18146</name>
    <dbReference type="NCBI Taxonomy" id="1300165"/>
    <lineage>
        <taxon>Bacteria</taxon>
        <taxon>Pseudomonadati</taxon>
        <taxon>Pseudomonadota</taxon>
        <taxon>Gammaproteobacteria</taxon>
        <taxon>Enterobacterales</taxon>
        <taxon>Enterobacteriaceae</taxon>
        <taxon>Kosakonia</taxon>
    </lineage>
</organism>
<protein>
    <recommendedName>
        <fullName evidence="1">ATPase AAA-type core domain-containing protein</fullName>
    </recommendedName>
</protein>
<dbReference type="KEGG" id="kco:BWI95_08040"/>
<dbReference type="InterPro" id="IPR027417">
    <property type="entry name" value="P-loop_NTPase"/>
</dbReference>
<accession>A0A807LCI8</accession>
<dbReference type="RefSeq" id="WP_076769293.1">
    <property type="nucleotide sequence ID" value="NZ_CP019445.1"/>
</dbReference>
<dbReference type="PANTHER" id="PTHR43581:SF4">
    <property type="entry name" value="ATP_GTP PHOSPHATASE"/>
    <property type="match status" value="1"/>
</dbReference>
<name>A0A807LCI8_9ENTR</name>
<sequence>MLGEKLEIEGLIGVGRAQLRLEPNQRIYTFIGPNGVGKTKMLEAMFQVLFFNNELVKKSLTSHDSAFLFFKSFTTNRPEKTILENQGSYSPPWPVARKFLPGLLSHHLPVVFLGAQSRGVITQINDIPNIAFGGLETRRNVYFQTLAKQMQFDFGSMNMSASIQEWFISIARSSNRWQKSEDNREVEISTVLGLLHEIDQRIDPHFLEISGDDRVSLKVDGQVREISQLSSGFTSILKLIQAIVSGYGYFTNESNIQKVKGVVFIDEIESHLHLSWQANIVPLLKKLFPNTTFYITTHSSVVLAQLKEGEAYNLYRDGDGVVKTKKIAAPNKAALADILKDVFSVDLNQMKLQNSSADEQQDAKANLLRLLNQQEKE</sequence>
<dbReference type="InterPro" id="IPR051396">
    <property type="entry name" value="Bact_Antivir_Def_Nuclease"/>
</dbReference>
<keyword evidence="3" id="KW-1185">Reference proteome</keyword>
<dbReference type="PANTHER" id="PTHR43581">
    <property type="entry name" value="ATP/GTP PHOSPHATASE"/>
    <property type="match status" value="1"/>
</dbReference>
<reference evidence="2 3" key="1">
    <citation type="submission" date="2017-01" db="EMBL/GenBank/DDBJ databases">
        <authorList>
            <person name="Cao J.-M."/>
        </authorList>
    </citation>
    <scope>NUCLEOTIDE SEQUENCE [LARGE SCALE GENOMIC DNA]</scope>
    <source>
        <strain evidence="2 3">888-76</strain>
    </source>
</reference>
<dbReference type="AlphaFoldDB" id="A0A807LCI8"/>
<dbReference type="Gene3D" id="3.40.50.300">
    <property type="entry name" value="P-loop containing nucleotide triphosphate hydrolases"/>
    <property type="match status" value="1"/>
</dbReference>
<evidence type="ECO:0000313" key="2">
    <source>
        <dbReference type="EMBL" id="APZ05009.1"/>
    </source>
</evidence>
<evidence type="ECO:0000259" key="1">
    <source>
        <dbReference type="Pfam" id="PF13304"/>
    </source>
</evidence>
<proteinExistence type="predicted"/>
<dbReference type="Proteomes" id="UP000187148">
    <property type="component" value="Chromosome"/>
</dbReference>
<dbReference type="SUPFAM" id="SSF52540">
    <property type="entry name" value="P-loop containing nucleoside triphosphate hydrolases"/>
    <property type="match status" value="1"/>
</dbReference>
<dbReference type="Pfam" id="PF13304">
    <property type="entry name" value="AAA_21"/>
    <property type="match status" value="1"/>
</dbReference>
<dbReference type="EMBL" id="CP019445">
    <property type="protein sequence ID" value="APZ05009.1"/>
    <property type="molecule type" value="Genomic_DNA"/>
</dbReference>
<dbReference type="GO" id="GO:0016887">
    <property type="term" value="F:ATP hydrolysis activity"/>
    <property type="evidence" value="ECO:0007669"/>
    <property type="project" value="InterPro"/>
</dbReference>